<dbReference type="RefSeq" id="WP_166282931.1">
    <property type="nucleotide sequence ID" value="NZ_JTHE03000084.1"/>
</dbReference>
<dbReference type="AlphaFoldDB" id="A0ABD4T5R7"/>
<name>A0ABD4T5R7_9CYAN</name>
<keyword evidence="2" id="KW-1185">Reference proteome</keyword>
<reference evidence="1 2" key="1">
    <citation type="journal article" date="2015" name="Genome Announc.">
        <title>Draft Genome Sequence of Filamentous Marine Cyanobacterium Lyngbya confervoides Strain BDU141951.</title>
        <authorList>
            <person name="Chandrababunaidu M.M."/>
            <person name="Sen D."/>
            <person name="Tripathy S."/>
        </authorList>
    </citation>
    <scope>NUCLEOTIDE SEQUENCE [LARGE SCALE GENOMIC DNA]</scope>
    <source>
        <strain evidence="1 2">BDU141951</strain>
    </source>
</reference>
<organism evidence="1 2">
    <name type="scientific">Lyngbya confervoides BDU141951</name>
    <dbReference type="NCBI Taxonomy" id="1574623"/>
    <lineage>
        <taxon>Bacteria</taxon>
        <taxon>Bacillati</taxon>
        <taxon>Cyanobacteriota</taxon>
        <taxon>Cyanophyceae</taxon>
        <taxon>Oscillatoriophycideae</taxon>
        <taxon>Oscillatoriales</taxon>
        <taxon>Microcoleaceae</taxon>
        <taxon>Lyngbya</taxon>
    </lineage>
</organism>
<dbReference type="Proteomes" id="UP000031561">
    <property type="component" value="Unassembled WGS sequence"/>
</dbReference>
<sequence length="66" mass="7484">MPPTVIEKLRARYFDERLNQGDYIILLEASEPEIRRAEPSLMRGGIYDWSIYSGAPVSPASSRTLV</sequence>
<accession>A0ABD4T5R7</accession>
<dbReference type="EMBL" id="JTHE03000084">
    <property type="protein sequence ID" value="MCM1984033.1"/>
    <property type="molecule type" value="Genomic_DNA"/>
</dbReference>
<comment type="caution">
    <text evidence="1">The sequence shown here is derived from an EMBL/GenBank/DDBJ whole genome shotgun (WGS) entry which is preliminary data.</text>
</comment>
<proteinExistence type="predicted"/>
<protein>
    <submittedName>
        <fullName evidence="1">Uncharacterized protein</fullName>
    </submittedName>
</protein>
<gene>
    <name evidence="1" type="ORF">QQ91_0014510</name>
</gene>
<evidence type="ECO:0000313" key="2">
    <source>
        <dbReference type="Proteomes" id="UP000031561"/>
    </source>
</evidence>
<evidence type="ECO:0000313" key="1">
    <source>
        <dbReference type="EMBL" id="MCM1984033.1"/>
    </source>
</evidence>